<dbReference type="OrthoDB" id="5297106at2"/>
<dbReference type="SUPFAM" id="SSF47598">
    <property type="entry name" value="Ribbon-helix-helix"/>
    <property type="match status" value="1"/>
</dbReference>
<gene>
    <name evidence="1" type="ORF">SAMN05192568_102020</name>
</gene>
<dbReference type="GO" id="GO:0006355">
    <property type="term" value="P:regulation of DNA-templated transcription"/>
    <property type="evidence" value="ECO:0007669"/>
    <property type="project" value="InterPro"/>
</dbReference>
<dbReference type="InterPro" id="IPR035069">
    <property type="entry name" value="TTHA1013/TTHA0281-like"/>
</dbReference>
<reference evidence="2" key="1">
    <citation type="submission" date="2016-10" db="EMBL/GenBank/DDBJ databases">
        <authorList>
            <person name="Varghese N."/>
            <person name="Submissions S."/>
        </authorList>
    </citation>
    <scope>NUCLEOTIDE SEQUENCE [LARGE SCALE GENOMIC DNA]</scope>
    <source>
        <strain evidence="2">BL36</strain>
    </source>
</reference>
<evidence type="ECO:0000313" key="2">
    <source>
        <dbReference type="Proteomes" id="UP000199048"/>
    </source>
</evidence>
<dbReference type="SUPFAM" id="SSF143100">
    <property type="entry name" value="TTHA1013/TTHA0281-like"/>
    <property type="match status" value="1"/>
</dbReference>
<dbReference type="STRING" id="582667.SAMN05192568_102020"/>
<dbReference type="Pfam" id="PF05534">
    <property type="entry name" value="HicB"/>
    <property type="match status" value="1"/>
</dbReference>
<dbReference type="InterPro" id="IPR010985">
    <property type="entry name" value="Ribbon_hlx_hlx"/>
</dbReference>
<proteinExistence type="predicted"/>
<dbReference type="InterPro" id="IPR008651">
    <property type="entry name" value="Uncharacterised_HicB"/>
</dbReference>
<keyword evidence="2" id="KW-1185">Reference proteome</keyword>
<dbReference type="EMBL" id="FOTK01000020">
    <property type="protein sequence ID" value="SFM12706.1"/>
    <property type="molecule type" value="Genomic_DNA"/>
</dbReference>
<sequence>MNTMTYQGFRARVAFDEVDDLFVGQIAGINDVISFHGETVPELKAAFHEAVDDYIAACRAIGKEPEKAYSGKLMLRIDPDIHAQAALAAELAGTSLNQWAEDVLRRAGSERMAAVTEEA</sequence>
<protein>
    <submittedName>
        <fullName evidence="1">Predicted nuclease of the RNAse H fold, HicB family</fullName>
    </submittedName>
</protein>
<dbReference type="Proteomes" id="UP000199048">
    <property type="component" value="Unassembled WGS sequence"/>
</dbReference>
<organism evidence="1 2">
    <name type="scientific">Methylobacterium pseudosasicola</name>
    <dbReference type="NCBI Taxonomy" id="582667"/>
    <lineage>
        <taxon>Bacteria</taxon>
        <taxon>Pseudomonadati</taxon>
        <taxon>Pseudomonadota</taxon>
        <taxon>Alphaproteobacteria</taxon>
        <taxon>Hyphomicrobiales</taxon>
        <taxon>Methylobacteriaceae</taxon>
        <taxon>Methylobacterium</taxon>
    </lineage>
</organism>
<evidence type="ECO:0000313" key="1">
    <source>
        <dbReference type="EMBL" id="SFM12706.1"/>
    </source>
</evidence>
<name>A0A1I4NBF0_9HYPH</name>
<dbReference type="AlphaFoldDB" id="A0A1I4NBF0"/>
<accession>A0A1I4NBF0</accession>
<dbReference type="RefSeq" id="WP_092043009.1">
    <property type="nucleotide sequence ID" value="NZ_FOTK01000020.1"/>
</dbReference>